<dbReference type="Proteomes" id="UP001638806">
    <property type="component" value="Unassembled WGS sequence"/>
</dbReference>
<proteinExistence type="predicted"/>
<reference evidence="1" key="1">
    <citation type="submission" date="2024-12" db="EMBL/GenBank/DDBJ databases">
        <title>Comparative genomics and development of molecular markers within Purpureocillium lilacinum and among Purpureocillium species.</title>
        <authorList>
            <person name="Yeh Z.-Y."/>
            <person name="Ni N.-T."/>
            <person name="Lo P.-H."/>
            <person name="Mushyakhwo K."/>
            <person name="Lin C.-F."/>
            <person name="Nai Y.-S."/>
        </authorList>
    </citation>
    <scope>NUCLEOTIDE SEQUENCE</scope>
    <source>
        <strain evidence="1">NCHU-NPUST-175</strain>
    </source>
</reference>
<keyword evidence="2" id="KW-1185">Reference proteome</keyword>
<gene>
    <name evidence="1" type="ORF">ACCO45_003090</name>
</gene>
<dbReference type="EMBL" id="JBGNUJ010000003">
    <property type="protein sequence ID" value="KAL3961567.1"/>
    <property type="molecule type" value="Genomic_DNA"/>
</dbReference>
<evidence type="ECO:0000313" key="2">
    <source>
        <dbReference type="Proteomes" id="UP001638806"/>
    </source>
</evidence>
<sequence>MPYLRGSSCIEVLASQAEMDPDEEVKHEVFVKHLAQYISHQPRMFKSLLAHSYQSTRKYSRMVTSLLRKDQFEITGIVDWSRAAFMPFGMDLDILFLTTGFMTKDGWHDYTCKQQLQRIFWEEFWAVSGIDGDEVRSRTRSLAEAAGQIGAILRLAFRRAADGSPSEEILESEGRMKQLTAWFSDQGSRL</sequence>
<organism evidence="1 2">
    <name type="scientific">Purpureocillium lilacinum</name>
    <name type="common">Paecilomyces lilacinus</name>
    <dbReference type="NCBI Taxonomy" id="33203"/>
    <lineage>
        <taxon>Eukaryota</taxon>
        <taxon>Fungi</taxon>
        <taxon>Dikarya</taxon>
        <taxon>Ascomycota</taxon>
        <taxon>Pezizomycotina</taxon>
        <taxon>Sordariomycetes</taxon>
        <taxon>Hypocreomycetidae</taxon>
        <taxon>Hypocreales</taxon>
        <taxon>Ophiocordycipitaceae</taxon>
        <taxon>Purpureocillium</taxon>
    </lineage>
</organism>
<protein>
    <submittedName>
        <fullName evidence="1">Uncharacterized protein</fullName>
    </submittedName>
</protein>
<name>A0ACC4DYX4_PURLI</name>
<accession>A0ACC4DYX4</accession>
<evidence type="ECO:0000313" key="1">
    <source>
        <dbReference type="EMBL" id="KAL3961567.1"/>
    </source>
</evidence>
<comment type="caution">
    <text evidence="1">The sequence shown here is derived from an EMBL/GenBank/DDBJ whole genome shotgun (WGS) entry which is preliminary data.</text>
</comment>